<accession>A0A0F5IUY7</accession>
<name>A0A0F5IUY7_9BACT</name>
<dbReference type="AlphaFoldDB" id="A0A0F5IUY7"/>
<gene>
    <name evidence="1" type="ORF">HMPREF1536_04430</name>
</gene>
<protein>
    <submittedName>
        <fullName evidence="1">Uncharacterized protein</fullName>
    </submittedName>
</protein>
<dbReference type="Proteomes" id="UP000033035">
    <property type="component" value="Unassembled WGS sequence"/>
</dbReference>
<dbReference type="RefSeq" id="WP_028729076.1">
    <property type="nucleotide sequence ID" value="NZ_KE386763.1"/>
</dbReference>
<dbReference type="HOGENOM" id="CLU_2684464_0_0_10"/>
<proteinExistence type="predicted"/>
<evidence type="ECO:0000313" key="1">
    <source>
        <dbReference type="EMBL" id="KKB49366.1"/>
    </source>
</evidence>
<dbReference type="EMBL" id="AQHW01000025">
    <property type="protein sequence ID" value="KKB49366.1"/>
    <property type="molecule type" value="Genomic_DNA"/>
</dbReference>
<dbReference type="STRING" id="1203610.HMPREF1536_04430"/>
<comment type="caution">
    <text evidence="1">The sequence shown here is derived from an EMBL/GenBank/DDBJ whole genome shotgun (WGS) entry which is preliminary data.</text>
</comment>
<organism evidence="1 2">
    <name type="scientific">Parabacteroides gordonii MS-1 = DSM 23371</name>
    <dbReference type="NCBI Taxonomy" id="1203610"/>
    <lineage>
        <taxon>Bacteria</taxon>
        <taxon>Pseudomonadati</taxon>
        <taxon>Bacteroidota</taxon>
        <taxon>Bacteroidia</taxon>
        <taxon>Bacteroidales</taxon>
        <taxon>Tannerellaceae</taxon>
        <taxon>Parabacteroides</taxon>
    </lineage>
</organism>
<sequence length="74" mass="8447">METPKYKTIISVLNASSEGFEEYLKMSERISLFVATDGASEPEGMMEEEYIAQFAILQEKLYKEALEKKNNLSC</sequence>
<dbReference type="PATRIC" id="fig|1203610.3.peg.4512"/>
<keyword evidence="2" id="KW-1185">Reference proteome</keyword>
<evidence type="ECO:0000313" key="2">
    <source>
        <dbReference type="Proteomes" id="UP000033035"/>
    </source>
</evidence>
<reference evidence="1 2" key="1">
    <citation type="submission" date="2013-04" db="EMBL/GenBank/DDBJ databases">
        <title>The Genome Sequence of Parabacteroides gordonii DSM 23371.</title>
        <authorList>
            <consortium name="The Broad Institute Genomics Platform"/>
            <person name="Earl A."/>
            <person name="Ward D."/>
            <person name="Feldgarden M."/>
            <person name="Gevers D."/>
            <person name="Martens E."/>
            <person name="Sakamoto M."/>
            <person name="Benno Y."/>
            <person name="Suzuki N."/>
            <person name="Matsunaga N."/>
            <person name="Koshihara K."/>
            <person name="Seki M."/>
            <person name="Komiya H."/>
            <person name="Walker B."/>
            <person name="Young S."/>
            <person name="Zeng Q."/>
            <person name="Gargeya S."/>
            <person name="Fitzgerald M."/>
            <person name="Haas B."/>
            <person name="Abouelleil A."/>
            <person name="Allen A.W."/>
            <person name="Alvarado L."/>
            <person name="Arachchi H.M."/>
            <person name="Berlin A.M."/>
            <person name="Chapman S.B."/>
            <person name="Gainer-Dewar J."/>
            <person name="Goldberg J."/>
            <person name="Griggs A."/>
            <person name="Gujja S."/>
            <person name="Hansen M."/>
            <person name="Howarth C."/>
            <person name="Imamovic A."/>
            <person name="Ireland A."/>
            <person name="Larimer J."/>
            <person name="McCowan C."/>
            <person name="Murphy C."/>
            <person name="Pearson M."/>
            <person name="Poon T.W."/>
            <person name="Priest M."/>
            <person name="Roberts A."/>
            <person name="Saif S."/>
            <person name="Shea T."/>
            <person name="Sisk P."/>
            <person name="Sykes S."/>
            <person name="Wortman J."/>
            <person name="Nusbaum C."/>
            <person name="Birren B."/>
        </authorList>
    </citation>
    <scope>NUCLEOTIDE SEQUENCE [LARGE SCALE GENOMIC DNA]</scope>
    <source>
        <strain evidence="1 2">MS-1</strain>
    </source>
</reference>